<reference evidence="2 3" key="1">
    <citation type="submission" date="2016-12" db="EMBL/GenBank/DDBJ databases">
        <authorList>
            <person name="Song W.-J."/>
            <person name="Kurnit D.M."/>
        </authorList>
    </citation>
    <scope>NUCLEOTIDE SEQUENCE [LARGE SCALE GENOMIC DNA]</scope>
    <source>
        <strain evidence="2 3">DSM 19599</strain>
    </source>
</reference>
<dbReference type="STRING" id="1123029.SAMN02745172_01228"/>
<feature type="compositionally biased region" description="Pro residues" evidence="1">
    <location>
        <begin position="179"/>
        <end position="197"/>
    </location>
</feature>
<dbReference type="PRINTS" id="PR01217">
    <property type="entry name" value="PRICHEXTENSN"/>
</dbReference>
<dbReference type="Pfam" id="PF13103">
    <property type="entry name" value="TonB_2"/>
    <property type="match status" value="1"/>
</dbReference>
<evidence type="ECO:0000256" key="1">
    <source>
        <dbReference type="SAM" id="MobiDB-lite"/>
    </source>
</evidence>
<organism evidence="2 3">
    <name type="scientific">Pseudoxanthobacter soli DSM 19599</name>
    <dbReference type="NCBI Taxonomy" id="1123029"/>
    <lineage>
        <taxon>Bacteria</taxon>
        <taxon>Pseudomonadati</taxon>
        <taxon>Pseudomonadota</taxon>
        <taxon>Alphaproteobacteria</taxon>
        <taxon>Hyphomicrobiales</taxon>
        <taxon>Segnochrobactraceae</taxon>
        <taxon>Pseudoxanthobacter</taxon>
    </lineage>
</organism>
<dbReference type="AlphaFoldDB" id="A0A1M7ZE70"/>
<feature type="region of interest" description="Disordered" evidence="1">
    <location>
        <begin position="51"/>
        <end position="218"/>
    </location>
</feature>
<feature type="compositionally biased region" description="Low complexity" evidence="1">
    <location>
        <begin position="166"/>
        <end position="178"/>
    </location>
</feature>
<name>A0A1M7ZE70_9HYPH</name>
<dbReference type="SUPFAM" id="SSF74653">
    <property type="entry name" value="TolA/TonB C-terminal domain"/>
    <property type="match status" value="1"/>
</dbReference>
<dbReference type="EMBL" id="FRXO01000002">
    <property type="protein sequence ID" value="SHO62976.1"/>
    <property type="molecule type" value="Genomic_DNA"/>
</dbReference>
<accession>A0A1M7ZE70</accession>
<protein>
    <submittedName>
        <fullName evidence="2">TonB C terminal</fullName>
    </submittedName>
</protein>
<dbReference type="Gene3D" id="3.30.1150.10">
    <property type="match status" value="1"/>
</dbReference>
<feature type="compositionally biased region" description="Basic and acidic residues" evidence="1">
    <location>
        <begin position="198"/>
        <end position="218"/>
    </location>
</feature>
<feature type="region of interest" description="Disordered" evidence="1">
    <location>
        <begin position="230"/>
        <end position="256"/>
    </location>
</feature>
<feature type="compositionally biased region" description="Pro residues" evidence="1">
    <location>
        <begin position="107"/>
        <end position="131"/>
    </location>
</feature>
<sequence>MRLDPGATISTVAHVAILVWLTVALPSPDALPSAPVDALPVDLVPISDVTNIHKGSKSAPKTDAAQASPVETAHKDRPGEDVGDATKTLDAPPTPKPAERAVTPATEAPPPPPSPDPAPVTDPTPPPPPPAEQQAAAKPAAEPPPPPAETPDPAPPEPTPDPAPQETPQDAQQQANATPAPPKPVVPQAKPTPPKPTPKSDAKKTDTTQKPDKAETKNFSDNIAALLNKAAPSGGGTASAKDPVALGAPKGKGSGKLSQTELDALRGQIAQCWRFEGGVMDANDLVVRLEIHLNPDGTLLGTPKVVNSSGNPAFQSAVLSARVAVLKCQPYKLPLEKYDTWKDVIVNFDPREMIGG</sequence>
<evidence type="ECO:0000313" key="3">
    <source>
        <dbReference type="Proteomes" id="UP000186406"/>
    </source>
</evidence>
<feature type="compositionally biased region" description="Pro residues" evidence="1">
    <location>
        <begin position="141"/>
        <end position="165"/>
    </location>
</feature>
<dbReference type="RefSeq" id="WP_073626603.1">
    <property type="nucleotide sequence ID" value="NZ_FRXO01000002.1"/>
</dbReference>
<gene>
    <name evidence="2" type="ORF">SAMN02745172_01228</name>
</gene>
<dbReference type="Proteomes" id="UP000186406">
    <property type="component" value="Unassembled WGS sequence"/>
</dbReference>
<dbReference type="OrthoDB" id="7161229at2"/>
<keyword evidence="3" id="KW-1185">Reference proteome</keyword>
<evidence type="ECO:0000313" key="2">
    <source>
        <dbReference type="EMBL" id="SHO62976.1"/>
    </source>
</evidence>
<proteinExistence type="predicted"/>